<evidence type="ECO:0000256" key="4">
    <source>
        <dbReference type="ARBA" id="ARBA00022614"/>
    </source>
</evidence>
<evidence type="ECO:0000256" key="6">
    <source>
        <dbReference type="ARBA" id="ARBA00023069"/>
    </source>
</evidence>
<evidence type="ECO:0000313" key="10">
    <source>
        <dbReference type="EMBL" id="CDJ56453.1"/>
    </source>
</evidence>
<keyword evidence="11" id="KW-1185">Reference proteome</keyword>
<protein>
    <submittedName>
        <fullName evidence="10">Leucine rich repeat protein, putative</fullName>
    </submittedName>
</protein>
<evidence type="ECO:0000256" key="2">
    <source>
        <dbReference type="ARBA" id="ARBA00004496"/>
    </source>
</evidence>
<keyword evidence="4" id="KW-0433">Leucine-rich repeat</keyword>
<accession>U6M022</accession>
<reference evidence="10" key="2">
    <citation type="submission" date="2013-10" db="EMBL/GenBank/DDBJ databases">
        <authorList>
            <person name="Aslett M."/>
        </authorList>
    </citation>
    <scope>NUCLEOTIDE SEQUENCE [LARGE SCALE GENOMIC DNA]</scope>
    <source>
        <strain evidence="10">Weybridge</strain>
    </source>
</reference>
<dbReference type="PROSITE" id="PS51450">
    <property type="entry name" value="LRR"/>
    <property type="match status" value="2"/>
</dbReference>
<sequence length="241" mass="28181">MKITEDLIRRKSEHNEGSLEDLEEIALHQLEIEKIELLDRLCKDLKILLLQNNLIDRLENLRRLKRLEYLNVALNNIVVIENLERWTGFRSFTIATLLQLKQLDGKVVTPVERIQALRALPALKEDLAKEIRPNDSENAYTRENRKRMYQEMAHKKPFETYNSKGEIRQCNQGRLKFTMDSYSQPGLIVVTFELPRHLSTMLIDVDVHPNYLRVTVKGKVTQLRLPEDISPDNTKVRLLSA</sequence>
<keyword evidence="3" id="KW-0963">Cytoplasm</keyword>
<evidence type="ECO:0000256" key="8">
    <source>
        <dbReference type="ARBA" id="ARBA00049982"/>
    </source>
</evidence>
<dbReference type="AlphaFoldDB" id="U6M022"/>
<evidence type="ECO:0000256" key="3">
    <source>
        <dbReference type="ARBA" id="ARBA00022490"/>
    </source>
</evidence>
<dbReference type="SUPFAM" id="SSF52058">
    <property type="entry name" value="L domain-like"/>
    <property type="match status" value="1"/>
</dbReference>
<dbReference type="PANTHER" id="PTHR18849">
    <property type="entry name" value="LEUCINE RICH REPEAT PROTEIN"/>
    <property type="match status" value="1"/>
</dbReference>
<dbReference type="Gene3D" id="3.80.10.10">
    <property type="entry name" value="Ribonuclease Inhibitor"/>
    <property type="match status" value="1"/>
</dbReference>
<dbReference type="GeneID" id="25334303"/>
<keyword evidence="6" id="KW-0969">Cilium</keyword>
<keyword evidence="7" id="KW-0966">Cell projection</keyword>
<dbReference type="GO" id="GO:0005737">
    <property type="term" value="C:cytoplasm"/>
    <property type="evidence" value="ECO:0007669"/>
    <property type="project" value="UniProtKB-SubCell"/>
</dbReference>
<evidence type="ECO:0000313" key="11">
    <source>
        <dbReference type="Proteomes" id="UP000030763"/>
    </source>
</evidence>
<proteinExistence type="inferred from homology"/>
<dbReference type="PANTHER" id="PTHR18849:SF0">
    <property type="entry name" value="CILIA- AND FLAGELLA-ASSOCIATED PROTEIN 410-RELATED"/>
    <property type="match status" value="1"/>
</dbReference>
<dbReference type="Proteomes" id="UP000030763">
    <property type="component" value="Unassembled WGS sequence"/>
</dbReference>
<comment type="similarity">
    <text evidence="8">Belongs to the tilB family.</text>
</comment>
<dbReference type="OMA" id="AEHETIN"/>
<feature type="domain" description="Dynein axonemal assembly factor 11-like CS" evidence="9">
    <location>
        <begin position="141"/>
        <end position="236"/>
    </location>
</feature>
<dbReference type="InterPro" id="IPR056496">
    <property type="entry name" value="CS_DNAAF11_C"/>
</dbReference>
<dbReference type="RefSeq" id="XP_013333104.1">
    <property type="nucleotide sequence ID" value="XM_013477650.1"/>
</dbReference>
<evidence type="ECO:0000256" key="5">
    <source>
        <dbReference type="ARBA" id="ARBA00022737"/>
    </source>
</evidence>
<organism evidence="10 11">
    <name type="scientific">Eimeria maxima</name>
    <name type="common">Coccidian parasite</name>
    <dbReference type="NCBI Taxonomy" id="5804"/>
    <lineage>
        <taxon>Eukaryota</taxon>
        <taxon>Sar</taxon>
        <taxon>Alveolata</taxon>
        <taxon>Apicomplexa</taxon>
        <taxon>Conoidasida</taxon>
        <taxon>Coccidia</taxon>
        <taxon>Eucoccidiorida</taxon>
        <taxon>Eimeriorina</taxon>
        <taxon>Eimeriidae</taxon>
        <taxon>Eimeria</taxon>
    </lineage>
</organism>
<dbReference type="InterPro" id="IPR001611">
    <property type="entry name" value="Leu-rich_rpt"/>
</dbReference>
<reference evidence="10" key="1">
    <citation type="submission" date="2013-10" db="EMBL/GenBank/DDBJ databases">
        <title>Genomic analysis of the causative agents of coccidiosis in chickens.</title>
        <authorList>
            <person name="Reid A.J."/>
            <person name="Blake D."/>
            <person name="Billington K."/>
            <person name="Browne H."/>
            <person name="Dunn M."/>
            <person name="Hung S."/>
            <person name="Kawahara F."/>
            <person name="Miranda-Saavedra D."/>
            <person name="Mourier T."/>
            <person name="Nagra H."/>
            <person name="Otto T.D."/>
            <person name="Rawlings N."/>
            <person name="Sanchez A."/>
            <person name="Sanders M."/>
            <person name="Subramaniam C."/>
            <person name="Tay Y."/>
            <person name="Dear P."/>
            <person name="Doerig C."/>
            <person name="Gruber A."/>
            <person name="Parkinson J."/>
            <person name="Shirley M."/>
            <person name="Wan K.L."/>
            <person name="Berriman M."/>
            <person name="Tomley F."/>
            <person name="Pain A."/>
        </authorList>
    </citation>
    <scope>NUCLEOTIDE SEQUENCE [LARGE SCALE GENOMIC DNA]</scope>
    <source>
        <strain evidence="10">Weybridge</strain>
    </source>
</reference>
<evidence type="ECO:0000256" key="7">
    <source>
        <dbReference type="ARBA" id="ARBA00023273"/>
    </source>
</evidence>
<dbReference type="EMBL" id="HG718947">
    <property type="protein sequence ID" value="CDJ56453.1"/>
    <property type="molecule type" value="Genomic_DNA"/>
</dbReference>
<comment type="subcellular location">
    <subcellularLocation>
        <location evidence="1">Cell projection</location>
        <location evidence="1">Cilium</location>
    </subcellularLocation>
    <subcellularLocation>
        <location evidence="2">Cytoplasm</location>
    </subcellularLocation>
</comment>
<evidence type="ECO:0000256" key="1">
    <source>
        <dbReference type="ARBA" id="ARBA00004138"/>
    </source>
</evidence>
<dbReference type="OrthoDB" id="354433at2759"/>
<gene>
    <name evidence="10" type="ORF">EMWEY_00003170</name>
</gene>
<evidence type="ECO:0000259" key="9">
    <source>
        <dbReference type="Pfam" id="PF23602"/>
    </source>
</evidence>
<name>U6M022_EIMMA</name>
<dbReference type="GO" id="GO:0005929">
    <property type="term" value="C:cilium"/>
    <property type="evidence" value="ECO:0007669"/>
    <property type="project" value="UniProtKB-SubCell"/>
</dbReference>
<dbReference type="Pfam" id="PF23602">
    <property type="entry name" value="CS_DNAAF11_C"/>
    <property type="match status" value="1"/>
</dbReference>
<keyword evidence="5" id="KW-0677">Repeat</keyword>
<dbReference type="InterPro" id="IPR032675">
    <property type="entry name" value="LRR_dom_sf"/>
</dbReference>
<dbReference type="VEuPathDB" id="ToxoDB:EMWEY_00003170"/>